<dbReference type="Pfam" id="PF21984">
    <property type="entry name" value="DnaD_N"/>
    <property type="match status" value="1"/>
</dbReference>
<comment type="similarity">
    <text evidence="1">Belongs to the DnaB/DnaD family.</text>
</comment>
<evidence type="ECO:0000256" key="1">
    <source>
        <dbReference type="ARBA" id="ARBA00093462"/>
    </source>
</evidence>
<evidence type="ECO:0000313" key="6">
    <source>
        <dbReference type="Proteomes" id="UP000248066"/>
    </source>
</evidence>
<dbReference type="InterPro" id="IPR036388">
    <property type="entry name" value="WH-like_DNA-bd_sf"/>
</dbReference>
<dbReference type="PANTHER" id="PTHR37293:SF6">
    <property type="entry name" value="DNA REPLICATION PROTEIN DNAD"/>
    <property type="match status" value="1"/>
</dbReference>
<dbReference type="PANTHER" id="PTHR37293">
    <property type="entry name" value="PHAGE REPLICATION PROTEIN-RELATED"/>
    <property type="match status" value="1"/>
</dbReference>
<feature type="compositionally biased region" description="Polar residues" evidence="2">
    <location>
        <begin position="220"/>
        <end position="237"/>
    </location>
</feature>
<evidence type="ECO:0000259" key="3">
    <source>
        <dbReference type="Pfam" id="PF07261"/>
    </source>
</evidence>
<keyword evidence="6" id="KW-1185">Reference proteome</keyword>
<evidence type="ECO:0000313" key="5">
    <source>
        <dbReference type="EMBL" id="PYZ98384.1"/>
    </source>
</evidence>
<comment type="caution">
    <text evidence="5">The sequence shown here is derived from an EMBL/GenBank/DDBJ whole genome shotgun (WGS) entry which is preliminary data.</text>
</comment>
<reference evidence="5 6" key="1">
    <citation type="submission" date="2017-10" db="EMBL/GenBank/DDBJ databases">
        <title>Bacillus sp. nov., a halophilic bacterium isolated from a Yangshapao Lake.</title>
        <authorList>
            <person name="Wang H."/>
        </authorList>
    </citation>
    <scope>NUCLEOTIDE SEQUENCE [LARGE SCALE GENOMIC DNA]</scope>
    <source>
        <strain evidence="5 6">YSP-3</strain>
    </source>
</reference>
<feature type="domain" description="DnaB/C C-terminal" evidence="3">
    <location>
        <begin position="130"/>
        <end position="202"/>
    </location>
</feature>
<dbReference type="NCBIfam" id="TIGR01446">
    <property type="entry name" value="DnaD_dom"/>
    <property type="match status" value="1"/>
</dbReference>
<dbReference type="InterPro" id="IPR006343">
    <property type="entry name" value="DnaB/C_C"/>
</dbReference>
<sequence>MNNKWMHQLMKSSPVTIPSLLMEHYASIGINEKEMMLLLHIRHFAQEGEPFPTPDGLSGRMSANISETANLLRDLVRKGMLEIRENQDQHGRISESYSLDPLYEKLLTHVENEQYEAKEQSGREDEGRVFKRFEEEFSRPLSPMEIEMISMWIDEDQHDVVLIEAALRESVVSGKLNFRYIDRILFEWKKNGIRSVQQAREYGERIRGQRSGGKVPERTPASSGPRSHPSYNWLETD</sequence>
<evidence type="ECO:0000256" key="2">
    <source>
        <dbReference type="SAM" id="MobiDB-lite"/>
    </source>
</evidence>
<gene>
    <name evidence="5" type="ORF">CR205_07260</name>
</gene>
<dbReference type="Gene3D" id="1.10.10.10">
    <property type="entry name" value="Winged helix-like DNA-binding domain superfamily/Winged helix DNA-binding domain"/>
    <property type="match status" value="1"/>
</dbReference>
<dbReference type="SUPFAM" id="SSF158499">
    <property type="entry name" value="DnaD domain-like"/>
    <property type="match status" value="1"/>
</dbReference>
<dbReference type="Pfam" id="PF07261">
    <property type="entry name" value="DnaB_2"/>
    <property type="match status" value="1"/>
</dbReference>
<dbReference type="AlphaFoldDB" id="A0A2W0H964"/>
<dbReference type="Proteomes" id="UP000248066">
    <property type="component" value="Unassembled WGS sequence"/>
</dbReference>
<dbReference type="Gene3D" id="1.10.10.630">
    <property type="entry name" value="DnaD domain-like"/>
    <property type="match status" value="1"/>
</dbReference>
<proteinExistence type="inferred from homology"/>
<dbReference type="InterPro" id="IPR034829">
    <property type="entry name" value="DnaD-like_sf"/>
</dbReference>
<dbReference type="InterPro" id="IPR053162">
    <property type="entry name" value="DnaD"/>
</dbReference>
<accession>A0A2W0H964</accession>
<organism evidence="5 6">
    <name type="scientific">Alteribacter lacisalsi</name>
    <dbReference type="NCBI Taxonomy" id="2045244"/>
    <lineage>
        <taxon>Bacteria</taxon>
        <taxon>Bacillati</taxon>
        <taxon>Bacillota</taxon>
        <taxon>Bacilli</taxon>
        <taxon>Bacillales</taxon>
        <taxon>Bacillaceae</taxon>
        <taxon>Alteribacter</taxon>
    </lineage>
</organism>
<dbReference type="RefSeq" id="WP_110518257.1">
    <property type="nucleotide sequence ID" value="NZ_PDOF01000001.1"/>
</dbReference>
<feature type="domain" description="DnaD N-terminal" evidence="4">
    <location>
        <begin position="17"/>
        <end position="114"/>
    </location>
</feature>
<feature type="region of interest" description="Disordered" evidence="2">
    <location>
        <begin position="203"/>
        <end position="237"/>
    </location>
</feature>
<protein>
    <submittedName>
        <fullName evidence="5">DNA replication protein DnaD</fullName>
    </submittedName>
</protein>
<dbReference type="InterPro" id="IPR053843">
    <property type="entry name" value="DnaD_N"/>
</dbReference>
<dbReference type="OrthoDB" id="9770238at2"/>
<dbReference type="EMBL" id="PDOF01000001">
    <property type="protein sequence ID" value="PYZ98384.1"/>
    <property type="molecule type" value="Genomic_DNA"/>
</dbReference>
<evidence type="ECO:0000259" key="4">
    <source>
        <dbReference type="Pfam" id="PF21984"/>
    </source>
</evidence>
<name>A0A2W0H964_9BACI</name>